<dbReference type="PROSITE" id="PS00912">
    <property type="entry name" value="DHODEHASE_2"/>
    <property type="match status" value="1"/>
</dbReference>
<gene>
    <name evidence="11" type="primary">pyrD</name>
    <name evidence="13" type="ORF">LQ327_31155</name>
</gene>
<feature type="binding site" evidence="11">
    <location>
        <begin position="319"/>
        <end position="320"/>
    </location>
    <ligand>
        <name>FMN</name>
        <dbReference type="ChEBI" id="CHEBI:58210"/>
    </ligand>
</feature>
<sequence>MSSGLYGALFRHVAVRVPAERTHRIGLRALRAATPVLPRKAADPSLAVSAMGIDFPSPLGVAAGYDKDGEGIRGLARLGFGAVEIGTVTARPQPGNPRPRLFRLPADRALVNRMGFNNAGADAVAARLAALRAGGPLGTVLGVNIGKSKVATGADETLADYRYSARTLGPHADYVVVNVSSPNTPGLRDLQGVDALEPLLAAVREEIGATPLLVKITADLDDDGVDAVADLAADSGLDGIVATNTTIARSGLATPADVVEAAGTGGLSGAPLVEPARAVLARLAARVAGRLCLVSVGGISDAAEARRRLEAGATLVQAYTGFVYGGPAWPARVNAELAAGD</sequence>
<feature type="binding site" evidence="11">
    <location>
        <begin position="244"/>
        <end position="245"/>
    </location>
    <ligand>
        <name>substrate</name>
    </ligand>
</feature>
<evidence type="ECO:0000256" key="9">
    <source>
        <dbReference type="ARBA" id="ARBA00023136"/>
    </source>
</evidence>
<evidence type="ECO:0000256" key="11">
    <source>
        <dbReference type="HAMAP-Rule" id="MF_00225"/>
    </source>
</evidence>
<proteinExistence type="inferred from homology"/>
<evidence type="ECO:0000256" key="10">
    <source>
        <dbReference type="ARBA" id="ARBA00048639"/>
    </source>
</evidence>
<evidence type="ECO:0000256" key="3">
    <source>
        <dbReference type="ARBA" id="ARBA00005161"/>
    </source>
</evidence>
<comment type="caution">
    <text evidence="13">The sequence shown here is derived from an EMBL/GenBank/DDBJ whole genome shotgun (WGS) entry which is preliminary data.</text>
</comment>
<feature type="binding site" evidence="11">
    <location>
        <position position="178"/>
    </location>
    <ligand>
        <name>substrate</name>
    </ligand>
</feature>
<evidence type="ECO:0000256" key="7">
    <source>
        <dbReference type="ARBA" id="ARBA00022975"/>
    </source>
</evidence>
<keyword evidence="5 11" id="KW-0285">Flavoprotein</keyword>
<keyword evidence="9 11" id="KW-0472">Membrane</keyword>
<keyword evidence="14" id="KW-1185">Reference proteome</keyword>
<feature type="binding site" evidence="11">
    <location>
        <position position="178"/>
    </location>
    <ligand>
        <name>FMN</name>
        <dbReference type="ChEBI" id="CHEBI:58210"/>
    </ligand>
</feature>
<protein>
    <recommendedName>
        <fullName evidence="11">Dihydroorotate dehydrogenase (quinone)</fullName>
        <ecNumber evidence="11">1.3.5.2</ecNumber>
    </recommendedName>
    <alternativeName>
        <fullName evidence="11">DHOdehase</fullName>
        <shortName evidence="11">DHOD</shortName>
        <shortName evidence="11">DHODase</shortName>
    </alternativeName>
    <alternativeName>
        <fullName evidence="11">Dihydroorotate oxidase</fullName>
    </alternativeName>
</protein>
<dbReference type="NCBIfam" id="NF003648">
    <property type="entry name" value="PRK05286.2-1"/>
    <property type="match status" value="1"/>
</dbReference>
<evidence type="ECO:0000256" key="5">
    <source>
        <dbReference type="ARBA" id="ARBA00022630"/>
    </source>
</evidence>
<dbReference type="GO" id="GO:0106430">
    <property type="term" value="F:dihydroorotate dehydrogenase (quinone) activity"/>
    <property type="evidence" value="ECO:0007669"/>
    <property type="project" value="UniProtKB-EC"/>
</dbReference>
<comment type="catalytic activity">
    <reaction evidence="10 11">
        <text>(S)-dihydroorotate + a quinone = orotate + a quinol</text>
        <dbReference type="Rhea" id="RHEA:30187"/>
        <dbReference type="ChEBI" id="CHEBI:24646"/>
        <dbReference type="ChEBI" id="CHEBI:30839"/>
        <dbReference type="ChEBI" id="CHEBI:30864"/>
        <dbReference type="ChEBI" id="CHEBI:132124"/>
        <dbReference type="EC" id="1.3.5.2"/>
    </reaction>
</comment>
<evidence type="ECO:0000313" key="14">
    <source>
        <dbReference type="Proteomes" id="UP001199469"/>
    </source>
</evidence>
<evidence type="ECO:0000256" key="4">
    <source>
        <dbReference type="ARBA" id="ARBA00005359"/>
    </source>
</evidence>
<organism evidence="13 14">
    <name type="scientific">Actinomycetospora endophytica</name>
    <dbReference type="NCBI Taxonomy" id="2291215"/>
    <lineage>
        <taxon>Bacteria</taxon>
        <taxon>Bacillati</taxon>
        <taxon>Actinomycetota</taxon>
        <taxon>Actinomycetes</taxon>
        <taxon>Pseudonocardiales</taxon>
        <taxon>Pseudonocardiaceae</taxon>
        <taxon>Actinomycetospora</taxon>
    </lineage>
</organism>
<keyword evidence="6 11" id="KW-0288">FMN</keyword>
<feature type="binding site" evidence="11">
    <location>
        <position position="269"/>
    </location>
    <ligand>
        <name>FMN</name>
        <dbReference type="ChEBI" id="CHEBI:58210"/>
    </ligand>
</feature>
<feature type="binding site" evidence="11">
    <location>
        <position position="215"/>
    </location>
    <ligand>
        <name>FMN</name>
        <dbReference type="ChEBI" id="CHEBI:58210"/>
    </ligand>
</feature>
<dbReference type="EC" id="1.3.5.2" evidence="11"/>
<comment type="function">
    <text evidence="1 11">Catalyzes the conversion of dihydroorotate to orotate with quinone as electron acceptor.</text>
</comment>
<keyword evidence="8 11" id="KW-0560">Oxidoreductase</keyword>
<dbReference type="CDD" id="cd04738">
    <property type="entry name" value="DHOD_2_like"/>
    <property type="match status" value="1"/>
</dbReference>
<comment type="pathway">
    <text evidence="3 11">Pyrimidine metabolism; UMP biosynthesis via de novo pathway; orotate from (S)-dihydroorotate (quinone route): step 1/1.</text>
</comment>
<dbReference type="EMBL" id="JAJNDB010000009">
    <property type="protein sequence ID" value="MCD2197839.1"/>
    <property type="molecule type" value="Genomic_DNA"/>
</dbReference>
<comment type="subcellular location">
    <subcellularLocation>
        <location evidence="11">Cell membrane</location>
        <topology evidence="11">Peripheral membrane protein</topology>
    </subcellularLocation>
    <subcellularLocation>
        <location evidence="2">Membrane</location>
    </subcellularLocation>
</comment>
<comment type="subunit">
    <text evidence="11">Monomer.</text>
</comment>
<reference evidence="13 14" key="1">
    <citation type="submission" date="2021-11" db="EMBL/GenBank/DDBJ databases">
        <title>Draft genome sequence of Actinomycetospora sp. SF1 isolated from the rhizosphere soil.</title>
        <authorList>
            <person name="Duangmal K."/>
            <person name="Chantavorakit T."/>
        </authorList>
    </citation>
    <scope>NUCLEOTIDE SEQUENCE [LARGE SCALE GENOMIC DNA]</scope>
    <source>
        <strain evidence="13 14">TBRC 5722</strain>
    </source>
</reference>
<dbReference type="PANTHER" id="PTHR48109:SF4">
    <property type="entry name" value="DIHYDROOROTATE DEHYDROGENASE (QUINONE), MITOCHONDRIAL"/>
    <property type="match status" value="1"/>
</dbReference>
<evidence type="ECO:0000313" key="13">
    <source>
        <dbReference type="EMBL" id="MCD2197839.1"/>
    </source>
</evidence>
<dbReference type="SUPFAM" id="SSF51395">
    <property type="entry name" value="FMN-linked oxidoreductases"/>
    <property type="match status" value="1"/>
</dbReference>
<dbReference type="PROSITE" id="PS00911">
    <property type="entry name" value="DHODEHASE_1"/>
    <property type="match status" value="1"/>
</dbReference>
<dbReference type="InterPro" id="IPR050074">
    <property type="entry name" value="DHO_dehydrogenase"/>
</dbReference>
<evidence type="ECO:0000256" key="1">
    <source>
        <dbReference type="ARBA" id="ARBA00003125"/>
    </source>
</evidence>
<feature type="binding site" evidence="11">
    <location>
        <position position="144"/>
    </location>
    <ligand>
        <name>FMN</name>
        <dbReference type="ChEBI" id="CHEBI:58210"/>
    </ligand>
</feature>
<name>A0ABS8PI48_9PSEU</name>
<dbReference type="NCBIfam" id="NF003652">
    <property type="entry name" value="PRK05286.2-5"/>
    <property type="match status" value="1"/>
</dbReference>
<feature type="active site" description="Nucleophile" evidence="11">
    <location>
        <position position="181"/>
    </location>
</feature>
<comment type="similarity">
    <text evidence="4 11">Belongs to the dihydroorotate dehydrogenase family. Type 2 subfamily.</text>
</comment>
<comment type="cofactor">
    <cofactor evidence="11">
        <name>FMN</name>
        <dbReference type="ChEBI" id="CHEBI:58210"/>
    </cofactor>
    <text evidence="11">Binds 1 FMN per subunit.</text>
</comment>
<feature type="binding site" evidence="11">
    <location>
        <position position="87"/>
    </location>
    <ligand>
        <name>FMN</name>
        <dbReference type="ChEBI" id="CHEBI:58210"/>
    </ligand>
</feature>
<feature type="binding site" evidence="11">
    <location>
        <position position="243"/>
    </location>
    <ligand>
        <name>FMN</name>
        <dbReference type="ChEBI" id="CHEBI:58210"/>
    </ligand>
</feature>
<accession>A0ABS8PI48</accession>
<dbReference type="PIRSF" id="PIRSF000164">
    <property type="entry name" value="DHO_oxidase"/>
    <property type="match status" value="1"/>
</dbReference>
<keyword evidence="11" id="KW-1003">Cell membrane</keyword>
<dbReference type="Pfam" id="PF01180">
    <property type="entry name" value="DHO_dh"/>
    <property type="match status" value="1"/>
</dbReference>
<dbReference type="InterPro" id="IPR005720">
    <property type="entry name" value="Dihydroorotate_DH_cat"/>
</dbReference>
<dbReference type="InterPro" id="IPR012135">
    <property type="entry name" value="Dihydroorotate_DH_1_2"/>
</dbReference>
<feature type="domain" description="Dihydroorotate dehydrogenase catalytic" evidence="12">
    <location>
        <begin position="46"/>
        <end position="338"/>
    </location>
</feature>
<evidence type="ECO:0000256" key="2">
    <source>
        <dbReference type="ARBA" id="ARBA00004370"/>
    </source>
</evidence>
<evidence type="ECO:0000256" key="6">
    <source>
        <dbReference type="ARBA" id="ARBA00022643"/>
    </source>
</evidence>
<evidence type="ECO:0000256" key="8">
    <source>
        <dbReference type="ARBA" id="ARBA00023002"/>
    </source>
</evidence>
<dbReference type="InterPro" id="IPR013785">
    <property type="entry name" value="Aldolase_TIM"/>
</dbReference>
<dbReference type="Proteomes" id="UP001199469">
    <property type="component" value="Unassembled WGS sequence"/>
</dbReference>
<evidence type="ECO:0000259" key="12">
    <source>
        <dbReference type="Pfam" id="PF01180"/>
    </source>
</evidence>
<dbReference type="PANTHER" id="PTHR48109">
    <property type="entry name" value="DIHYDROOROTATE DEHYDROGENASE (QUINONE), MITOCHONDRIAL-RELATED"/>
    <property type="match status" value="1"/>
</dbReference>
<dbReference type="InterPro" id="IPR005719">
    <property type="entry name" value="Dihydroorotate_DH_2"/>
</dbReference>
<feature type="binding site" evidence="11">
    <location>
        <position position="298"/>
    </location>
    <ligand>
        <name>FMN</name>
        <dbReference type="ChEBI" id="CHEBI:58210"/>
    </ligand>
</feature>
<keyword evidence="7 11" id="KW-0665">Pyrimidine biosynthesis</keyword>
<dbReference type="Gene3D" id="3.20.20.70">
    <property type="entry name" value="Aldolase class I"/>
    <property type="match status" value="1"/>
</dbReference>
<feature type="binding site" evidence="11">
    <location>
        <begin position="63"/>
        <end position="67"/>
    </location>
    <ligand>
        <name>FMN</name>
        <dbReference type="ChEBI" id="CHEBI:58210"/>
    </ligand>
</feature>
<dbReference type="InterPro" id="IPR001295">
    <property type="entry name" value="Dihydroorotate_DH_CS"/>
</dbReference>
<feature type="binding site" evidence="11">
    <location>
        <position position="183"/>
    </location>
    <ligand>
        <name>substrate</name>
    </ligand>
</feature>
<dbReference type="HAMAP" id="MF_00225">
    <property type="entry name" value="DHO_dh_type2"/>
    <property type="match status" value="1"/>
</dbReference>
<feature type="binding site" evidence="11">
    <location>
        <position position="67"/>
    </location>
    <ligand>
        <name>substrate</name>
    </ligand>
</feature>
<dbReference type="RefSeq" id="WP_230740193.1">
    <property type="nucleotide sequence ID" value="NZ_JAJNDB010000009.1"/>
</dbReference>
<dbReference type="NCBIfam" id="TIGR01036">
    <property type="entry name" value="pyrD_sub2"/>
    <property type="match status" value="1"/>
</dbReference>
<feature type="binding site" evidence="11">
    <location>
        <begin position="112"/>
        <end position="116"/>
    </location>
    <ligand>
        <name>substrate</name>
    </ligand>
</feature>